<evidence type="ECO:0008006" key="3">
    <source>
        <dbReference type="Google" id="ProtNLM"/>
    </source>
</evidence>
<organism evidence="1 2">
    <name type="scientific">Victivallis vadensis</name>
    <dbReference type="NCBI Taxonomy" id="172901"/>
    <lineage>
        <taxon>Bacteria</taxon>
        <taxon>Pseudomonadati</taxon>
        <taxon>Lentisphaerota</taxon>
        <taxon>Lentisphaeria</taxon>
        <taxon>Victivallales</taxon>
        <taxon>Victivallaceae</taxon>
        <taxon>Victivallis</taxon>
    </lineage>
</organism>
<proteinExistence type="predicted"/>
<dbReference type="EMBL" id="QEKH01000018">
    <property type="protein sequence ID" value="PVY40100.1"/>
    <property type="molecule type" value="Genomic_DNA"/>
</dbReference>
<keyword evidence="2" id="KW-1185">Reference proteome</keyword>
<dbReference type="AlphaFoldDB" id="A0A2U1AUM5"/>
<evidence type="ECO:0000313" key="1">
    <source>
        <dbReference type="EMBL" id="PVY40100.1"/>
    </source>
</evidence>
<protein>
    <recommendedName>
        <fullName evidence="3">Heparinase II/III-like protein</fullName>
    </recommendedName>
</protein>
<gene>
    <name evidence="1" type="ORF">C8D82_118101</name>
</gene>
<sequence>MLLTEICMERHWHLRKQTAALPIWTERADTVVDLTAAERELLEQHGAAALDEKLRCQGEFAFPALDLPAPRPLVREVKLDEALLVVPENDPFHRQMAAALSGTVAGGIACCTDREVKPECRKPLLLLGNSNTNRLIRELAARQLAFANGLVPGRGGWMIQTVTGGNQLVLAADAESLPELLSHWRNCLIRREGGWFLTRADHTAPGTACRERLGTAPELLRSIALHVSRLGEAAATFDGMSREIIRSFDSGGKAVNRDNGHPTIPNMIRMHWAYRYTGDRRFLRVFRDTLFGLVEYFLATPDGASYPSDYDFYLGNLINCWSDVEADELFSESDRLLIASFLLASCRLIDKYHRIYWPVQPELLRFNHETFPALSLEWAARYFETFVSSPEFTAWHEHAALVFSGMVERFGRQTENSSSYQWIVPSQKFVYDSLTSPERAARRAGMREVVAGIRAATDPLGMSVPYGDGEPVVATVAVFDLLRAAAALNPADPLPGTLLKRCFDGMGREPFLLLPQPGWGNLFAPDEPEEAEADGAGDWEVLPLAGHVRLRNEPGMPPEWLADKIAWRSGWDREAQYLLFEPYSCDAHAHFDMNSILAYTHHRRWGLVDNGYGKPSGVENMAEAYDRHETGPNCHNTLIFRDQEGNVLIPPPFAAVIARRRFGDCFLLETVLGNIGGWVWSRAVLLKRDGFLLVADRVRRTGEGSVGSIECQFNAPGKTVKDSPEAVLEQQGIRTFLTLRGDGEFRSGEYRTAGYDAVLGGRFYPWAQGAIRQFSRVAECTGQREFRFTALCELTPEHTAGFRLREDGIYGTFGEACELTGHAFGVDIAPGRMMIRYPAAPFLPEGLTQEKFGPCGPRPCRRGLG</sequence>
<accession>A0A2U1AUM5</accession>
<name>A0A2U1AUM5_9BACT</name>
<reference evidence="1 2" key="1">
    <citation type="submission" date="2018-04" db="EMBL/GenBank/DDBJ databases">
        <title>Genomic Encyclopedia of Type Strains, Phase IV (KMG-IV): sequencing the most valuable type-strain genomes for metagenomic binning, comparative biology and taxonomic classification.</title>
        <authorList>
            <person name="Goeker M."/>
        </authorList>
    </citation>
    <scope>NUCLEOTIDE SEQUENCE [LARGE SCALE GENOMIC DNA]</scope>
    <source>
        <strain evidence="1 2">DSM 14823</strain>
    </source>
</reference>
<dbReference type="Gene3D" id="2.70.98.70">
    <property type="match status" value="1"/>
</dbReference>
<dbReference type="Gene3D" id="1.50.10.100">
    <property type="entry name" value="Chondroitin AC/alginate lyase"/>
    <property type="match status" value="1"/>
</dbReference>
<dbReference type="Proteomes" id="UP000245959">
    <property type="component" value="Unassembled WGS sequence"/>
</dbReference>
<evidence type="ECO:0000313" key="2">
    <source>
        <dbReference type="Proteomes" id="UP000245959"/>
    </source>
</evidence>
<comment type="caution">
    <text evidence="1">The sequence shown here is derived from an EMBL/GenBank/DDBJ whole genome shotgun (WGS) entry which is preliminary data.</text>
</comment>
<dbReference type="InterPro" id="IPR008929">
    <property type="entry name" value="Chondroitin_lyas"/>
</dbReference>